<keyword evidence="4 9" id="KW-0132">Cell division</keyword>
<evidence type="ECO:0000256" key="1">
    <source>
        <dbReference type="ARBA" id="ARBA00004370"/>
    </source>
</evidence>
<evidence type="ECO:0000313" key="11">
    <source>
        <dbReference type="EMBL" id="TDR30840.1"/>
    </source>
</evidence>
<dbReference type="InterPro" id="IPR013685">
    <property type="entry name" value="POTRA_FtsQ_type"/>
</dbReference>
<dbReference type="Gene3D" id="3.10.20.310">
    <property type="entry name" value="membrane protein fhac"/>
    <property type="match status" value="1"/>
</dbReference>
<keyword evidence="2 9" id="KW-1003">Cell membrane</keyword>
<keyword evidence="5 9" id="KW-0812">Transmembrane</keyword>
<dbReference type="InterPro" id="IPR034746">
    <property type="entry name" value="POTRA"/>
</dbReference>
<dbReference type="GO" id="GO:0005886">
    <property type="term" value="C:plasma membrane"/>
    <property type="evidence" value="ECO:0007669"/>
    <property type="project" value="UniProtKB-SubCell"/>
</dbReference>
<dbReference type="GO" id="GO:0032153">
    <property type="term" value="C:cell division site"/>
    <property type="evidence" value="ECO:0007669"/>
    <property type="project" value="UniProtKB-UniRule"/>
</dbReference>
<evidence type="ECO:0000256" key="6">
    <source>
        <dbReference type="ARBA" id="ARBA00022989"/>
    </source>
</evidence>
<feature type="transmembrane region" description="Helical" evidence="9">
    <location>
        <begin position="12"/>
        <end position="35"/>
    </location>
</feature>
<comment type="subunit">
    <text evidence="9">Part of a complex composed of FtsB, FtsL and FtsQ.</text>
</comment>
<dbReference type="Gene3D" id="3.40.50.11690">
    <property type="entry name" value="Cell division protein FtsQ/DivIB"/>
    <property type="match status" value="1"/>
</dbReference>
<dbReference type="RefSeq" id="WP_133620785.1">
    <property type="nucleotide sequence ID" value="NZ_SNZE01000016.1"/>
</dbReference>
<keyword evidence="3 9" id="KW-0997">Cell inner membrane</keyword>
<proteinExistence type="inferred from homology"/>
<dbReference type="Pfam" id="PF03799">
    <property type="entry name" value="FtsQ_DivIB_C"/>
    <property type="match status" value="1"/>
</dbReference>
<evidence type="ECO:0000256" key="9">
    <source>
        <dbReference type="HAMAP-Rule" id="MF_00911"/>
    </source>
</evidence>
<evidence type="ECO:0000256" key="7">
    <source>
        <dbReference type="ARBA" id="ARBA00023136"/>
    </source>
</evidence>
<evidence type="ECO:0000256" key="4">
    <source>
        <dbReference type="ARBA" id="ARBA00022618"/>
    </source>
</evidence>
<dbReference type="OrthoDB" id="9790370at2"/>
<dbReference type="AlphaFoldDB" id="A0A4V3DJR6"/>
<keyword evidence="8 9" id="KW-0131">Cell cycle</keyword>
<evidence type="ECO:0000259" key="10">
    <source>
        <dbReference type="PROSITE" id="PS51779"/>
    </source>
</evidence>
<keyword evidence="12" id="KW-1185">Reference proteome</keyword>
<gene>
    <name evidence="9" type="primary">ftsQ</name>
    <name evidence="11" type="ORF">DFR44_11638</name>
</gene>
<comment type="subcellular location">
    <subcellularLocation>
        <location evidence="9">Cell inner membrane</location>
        <topology evidence="9">Single-pass type II membrane protein</topology>
    </subcellularLocation>
    <subcellularLocation>
        <location evidence="1">Membrane</location>
    </subcellularLocation>
    <text evidence="9">Localizes to the division septum.</text>
</comment>
<organism evidence="11 12">
    <name type="scientific">Hydromonas duriensis</name>
    <dbReference type="NCBI Taxonomy" id="1527608"/>
    <lineage>
        <taxon>Bacteria</taxon>
        <taxon>Pseudomonadati</taxon>
        <taxon>Pseudomonadota</taxon>
        <taxon>Betaproteobacteria</taxon>
        <taxon>Burkholderiales</taxon>
        <taxon>Burkholderiaceae</taxon>
        <taxon>Hydromonas</taxon>
    </lineage>
</organism>
<dbReference type="HAMAP" id="MF_00911">
    <property type="entry name" value="FtsQ_subfam"/>
    <property type="match status" value="1"/>
</dbReference>
<dbReference type="PANTHER" id="PTHR35851:SF1">
    <property type="entry name" value="CELL DIVISION PROTEIN FTSQ"/>
    <property type="match status" value="1"/>
</dbReference>
<dbReference type="InterPro" id="IPR026579">
    <property type="entry name" value="FtsQ"/>
</dbReference>
<dbReference type="EMBL" id="SNZE01000016">
    <property type="protein sequence ID" value="TDR30840.1"/>
    <property type="molecule type" value="Genomic_DNA"/>
</dbReference>
<dbReference type="GO" id="GO:0043093">
    <property type="term" value="P:FtsZ-dependent cytokinesis"/>
    <property type="evidence" value="ECO:0007669"/>
    <property type="project" value="UniProtKB-UniRule"/>
</dbReference>
<evidence type="ECO:0000256" key="5">
    <source>
        <dbReference type="ARBA" id="ARBA00022692"/>
    </source>
</evidence>
<evidence type="ECO:0000256" key="2">
    <source>
        <dbReference type="ARBA" id="ARBA00022475"/>
    </source>
</evidence>
<reference evidence="11 12" key="1">
    <citation type="submission" date="2019-03" db="EMBL/GenBank/DDBJ databases">
        <title>Genomic Encyclopedia of Type Strains, Phase IV (KMG-IV): sequencing the most valuable type-strain genomes for metagenomic binning, comparative biology and taxonomic classification.</title>
        <authorList>
            <person name="Goeker M."/>
        </authorList>
    </citation>
    <scope>NUCLEOTIDE SEQUENCE [LARGE SCALE GENOMIC DNA]</scope>
    <source>
        <strain evidence="11 12">DSM 102852</strain>
    </source>
</reference>
<dbReference type="Proteomes" id="UP000294480">
    <property type="component" value="Unassembled WGS sequence"/>
</dbReference>
<comment type="caution">
    <text evidence="11">The sequence shown here is derived from an EMBL/GenBank/DDBJ whole genome shotgun (WGS) entry which is preliminary data.</text>
</comment>
<comment type="similarity">
    <text evidence="9">Belongs to the FtsQ/DivIB family. FtsQ subfamily.</text>
</comment>
<dbReference type="PROSITE" id="PS51779">
    <property type="entry name" value="POTRA"/>
    <property type="match status" value="1"/>
</dbReference>
<dbReference type="InterPro" id="IPR005548">
    <property type="entry name" value="Cell_div_FtsQ/DivIB_C"/>
</dbReference>
<sequence>MLNIWQDVDLMAWVARLVMRVALALLALAGVAWLLQRPYFAINQFKFVGDVKQLDEARLRDLLQKNLDSGLAGGFFSMELKEVQNSLKEFSWVKSTSVRRVWPHEIEVSVEAFKPVAVWGSQYLSSDGDVFDASLDEATRRQLLVTQGPLEASKLVAEQIPVFQEWLKPMGWSLRSLTLSERYSWRLGLSNGLQIEFGRADTPTVLQERATRLMQSAAFIKGNMKSGEGGYIDLRYPNGFAMRTDELHRVASVTNVNNTGEKK</sequence>
<accession>A0A4V3DJR6</accession>
<evidence type="ECO:0000313" key="12">
    <source>
        <dbReference type="Proteomes" id="UP000294480"/>
    </source>
</evidence>
<protein>
    <recommendedName>
        <fullName evidence="9">Cell division protein FtsQ</fullName>
    </recommendedName>
</protein>
<dbReference type="PANTHER" id="PTHR35851">
    <property type="entry name" value="CELL DIVISION PROTEIN FTSQ"/>
    <property type="match status" value="1"/>
</dbReference>
<evidence type="ECO:0000256" key="8">
    <source>
        <dbReference type="ARBA" id="ARBA00023306"/>
    </source>
</evidence>
<dbReference type="Pfam" id="PF08478">
    <property type="entry name" value="POTRA_1"/>
    <property type="match status" value="1"/>
</dbReference>
<dbReference type="GO" id="GO:0090529">
    <property type="term" value="P:cell septum assembly"/>
    <property type="evidence" value="ECO:0007669"/>
    <property type="project" value="InterPro"/>
</dbReference>
<name>A0A4V3DJR6_9BURK</name>
<keyword evidence="7 9" id="KW-0472">Membrane</keyword>
<feature type="domain" description="POTRA" evidence="10">
    <location>
        <begin position="40"/>
        <end position="113"/>
    </location>
</feature>
<keyword evidence="6 9" id="KW-1133">Transmembrane helix</keyword>
<comment type="function">
    <text evidence="9">Essential cell division protein. May link together the upstream cell division proteins, which are predominantly cytoplasmic, with the downstream cell division proteins, which are predominantly periplasmic. May control correct divisome assembly.</text>
</comment>
<evidence type="ECO:0000256" key="3">
    <source>
        <dbReference type="ARBA" id="ARBA00022519"/>
    </source>
</evidence>
<dbReference type="InterPro" id="IPR045335">
    <property type="entry name" value="FtsQ_C_sf"/>
</dbReference>